<protein>
    <submittedName>
        <fullName evidence="2">FAD-dependent oxidoreductase</fullName>
    </submittedName>
</protein>
<dbReference type="InterPro" id="IPR002937">
    <property type="entry name" value="Amino_oxidase"/>
</dbReference>
<dbReference type="Proteomes" id="UP000248066">
    <property type="component" value="Unassembled WGS sequence"/>
</dbReference>
<organism evidence="2 3">
    <name type="scientific">Alteribacter lacisalsi</name>
    <dbReference type="NCBI Taxonomy" id="2045244"/>
    <lineage>
        <taxon>Bacteria</taxon>
        <taxon>Bacillati</taxon>
        <taxon>Bacillota</taxon>
        <taxon>Bacilli</taxon>
        <taxon>Bacillales</taxon>
        <taxon>Bacillaceae</taxon>
        <taxon>Alteribacter</taxon>
    </lineage>
</organism>
<keyword evidence="3" id="KW-1185">Reference proteome</keyword>
<dbReference type="PANTHER" id="PTHR46313:SF3">
    <property type="entry name" value="PROLYCOPENE ISOMERASE, CHLOROPLASTIC"/>
    <property type="match status" value="1"/>
</dbReference>
<proteinExistence type="predicted"/>
<dbReference type="InterPro" id="IPR036188">
    <property type="entry name" value="FAD/NAD-bd_sf"/>
</dbReference>
<dbReference type="GO" id="GO:0016116">
    <property type="term" value="P:carotenoid metabolic process"/>
    <property type="evidence" value="ECO:0007669"/>
    <property type="project" value="InterPro"/>
</dbReference>
<sequence length="504" mass="56007">MFNEKGGGDMGVQDVCVIGGGFGGLTAAAIMAQSGQVNVTLLEASREWGGCAGKFSRGAFTFPAGATLGLGFQEGGIHDVINTRLGIQVEKTLLDTVMAIHTEDRTIRYFRDRERFLEEMDSHFPQIDEKIRAFFQHCWRIAAPMNRLSASFPAVPPVSAFDFFHSLKQIKPGDVKLGFYIRRPLSWLLRKYGLEKEEDFIHFIDGLLIDSLQTSSEKASCLLAAYALDIYHQGAYYLSGGLYKSAEALAGIVKSSCGKTMQGRKAVRVGKKDSRWVIEDHRGTSYTADHVVFNVPVEALKDLLDRELYESLPKRSKKDTGGQWGAFTLYLAVSEEVIPDHMPLFQQVVSGIGSPLAEGDHLFVSVSDRNDRYRAPSGFRTLTVSTHTDVEKWNDRRTYDEHREKMTDYMLQRLKTVLPRLEEGIVHLLPGAPRAWERFTGRPGGSVGGYPQTTGNSFFRDHPHKLKHKGLWICGDTVFPGAGTMAVSSSGYHAARSVLRSVST</sequence>
<evidence type="ECO:0000313" key="3">
    <source>
        <dbReference type="Proteomes" id="UP000248066"/>
    </source>
</evidence>
<feature type="domain" description="Amine oxidase" evidence="1">
    <location>
        <begin position="23"/>
        <end position="499"/>
    </location>
</feature>
<accession>A0A2W0HAX0</accession>
<dbReference type="PANTHER" id="PTHR46313">
    <property type="match status" value="1"/>
</dbReference>
<comment type="caution">
    <text evidence="2">The sequence shown here is derived from an EMBL/GenBank/DDBJ whole genome shotgun (WGS) entry which is preliminary data.</text>
</comment>
<dbReference type="SUPFAM" id="SSF51905">
    <property type="entry name" value="FAD/NAD(P)-binding domain"/>
    <property type="match status" value="1"/>
</dbReference>
<dbReference type="EMBL" id="PDOF01000001">
    <property type="protein sequence ID" value="PYZ98317.1"/>
    <property type="molecule type" value="Genomic_DNA"/>
</dbReference>
<dbReference type="InterPro" id="IPR045892">
    <property type="entry name" value="CrtISO-like"/>
</dbReference>
<dbReference type="Pfam" id="PF01593">
    <property type="entry name" value="Amino_oxidase"/>
    <property type="match status" value="1"/>
</dbReference>
<reference evidence="2 3" key="1">
    <citation type="submission" date="2017-10" db="EMBL/GenBank/DDBJ databases">
        <title>Bacillus sp. nov., a halophilic bacterium isolated from a Yangshapao Lake.</title>
        <authorList>
            <person name="Wang H."/>
        </authorList>
    </citation>
    <scope>NUCLEOTIDE SEQUENCE [LARGE SCALE GENOMIC DNA]</scope>
    <source>
        <strain evidence="2 3">YSP-3</strain>
    </source>
</reference>
<gene>
    <name evidence="2" type="ORF">CR205_06885</name>
</gene>
<evidence type="ECO:0000313" key="2">
    <source>
        <dbReference type="EMBL" id="PYZ98317.1"/>
    </source>
</evidence>
<evidence type="ECO:0000259" key="1">
    <source>
        <dbReference type="Pfam" id="PF01593"/>
    </source>
</evidence>
<dbReference type="GO" id="GO:0016491">
    <property type="term" value="F:oxidoreductase activity"/>
    <property type="evidence" value="ECO:0007669"/>
    <property type="project" value="InterPro"/>
</dbReference>
<name>A0A2W0HAX0_9BACI</name>
<dbReference type="Gene3D" id="3.50.50.60">
    <property type="entry name" value="FAD/NAD(P)-binding domain"/>
    <property type="match status" value="2"/>
</dbReference>
<dbReference type="AlphaFoldDB" id="A0A2W0HAX0"/>